<dbReference type="Proteomes" id="UP000887564">
    <property type="component" value="Unplaced"/>
</dbReference>
<accession>A0A914RRC6</accession>
<evidence type="ECO:0000313" key="3">
    <source>
        <dbReference type="WBParaSite" id="PEQ_0000905501-mRNA-1"/>
    </source>
</evidence>
<dbReference type="WBParaSite" id="PEQ_0000905501-mRNA-1">
    <property type="protein sequence ID" value="PEQ_0000905501-mRNA-1"/>
    <property type="gene ID" value="PEQ_0000905501"/>
</dbReference>
<reference evidence="3" key="1">
    <citation type="submission" date="2022-11" db="UniProtKB">
        <authorList>
            <consortium name="WormBaseParasite"/>
        </authorList>
    </citation>
    <scope>IDENTIFICATION</scope>
</reference>
<organism evidence="2 3">
    <name type="scientific">Parascaris equorum</name>
    <name type="common">Equine roundworm</name>
    <dbReference type="NCBI Taxonomy" id="6256"/>
    <lineage>
        <taxon>Eukaryota</taxon>
        <taxon>Metazoa</taxon>
        <taxon>Ecdysozoa</taxon>
        <taxon>Nematoda</taxon>
        <taxon>Chromadorea</taxon>
        <taxon>Rhabditida</taxon>
        <taxon>Spirurina</taxon>
        <taxon>Ascaridomorpha</taxon>
        <taxon>Ascaridoidea</taxon>
        <taxon>Ascarididae</taxon>
        <taxon>Parascaris</taxon>
    </lineage>
</organism>
<feature type="signal peptide" evidence="1">
    <location>
        <begin position="1"/>
        <end position="22"/>
    </location>
</feature>
<evidence type="ECO:0000313" key="2">
    <source>
        <dbReference type="Proteomes" id="UP000887564"/>
    </source>
</evidence>
<evidence type="ECO:0000256" key="1">
    <source>
        <dbReference type="SAM" id="SignalP"/>
    </source>
</evidence>
<feature type="chain" id="PRO_5036904207" evidence="1">
    <location>
        <begin position="23"/>
        <end position="45"/>
    </location>
</feature>
<protein>
    <submittedName>
        <fullName evidence="3">Uncharacterized protein</fullName>
    </submittedName>
</protein>
<sequence length="45" mass="5229">MEMKSSCLVLFWSNLLFDVCVRFGRRDFWVVRSECALMVVGRKGG</sequence>
<keyword evidence="1" id="KW-0732">Signal</keyword>
<name>A0A914RRC6_PAREQ</name>
<dbReference type="AlphaFoldDB" id="A0A914RRC6"/>
<keyword evidence="2" id="KW-1185">Reference proteome</keyword>
<proteinExistence type="predicted"/>